<dbReference type="HAMAP" id="MF_01684">
    <property type="entry name" value="Salvage_MtnN"/>
    <property type="match status" value="1"/>
</dbReference>
<protein>
    <recommendedName>
        <fullName evidence="5">5'-methylthioadenosine/S-adenosylhomocysteine nucleosidase</fullName>
        <shortName evidence="5">MTA/SAH nucleosidase</shortName>
        <shortName evidence="5">MTAN</shortName>
        <ecNumber evidence="5">3.2.2.9</ecNumber>
    </recommendedName>
    <alternativeName>
        <fullName evidence="5">5'-deoxyadenosine nucleosidase</fullName>
        <shortName evidence="5">DOA nucleosidase</shortName>
        <shortName evidence="5">dAdo nucleosidase</shortName>
    </alternativeName>
    <alternativeName>
        <fullName evidence="5">5'-methylthioadenosine nucleosidase</fullName>
        <shortName evidence="5">MTA nucleosidase</shortName>
    </alternativeName>
    <alternativeName>
        <fullName evidence="5">S-adenosylhomocysteine nucleosidase</fullName>
        <shortName evidence="5">AdoHcy nucleosidase</shortName>
        <shortName evidence="5">SAH nucleosidase</shortName>
        <shortName evidence="5">SRH nucleosidase</shortName>
    </alternativeName>
</protein>
<feature type="active site" description="Proton donor" evidence="5">
    <location>
        <position position="195"/>
    </location>
</feature>
<reference evidence="7" key="1">
    <citation type="submission" date="2024-04" db="EMBL/GenBank/DDBJ databases">
        <authorList>
            <person name="Manzano-Marin A."/>
            <person name="Manzano-Marin A."/>
            <person name="Alejandro Manzano Marin A."/>
        </authorList>
    </citation>
    <scope>NUCLEOTIDE SEQUENCE [LARGE SCALE GENOMIC DNA]</scope>
    <source>
        <strain evidence="7">TABTEA</strain>
    </source>
</reference>
<dbReference type="CDD" id="cd09008">
    <property type="entry name" value="MTAN"/>
    <property type="match status" value="1"/>
</dbReference>
<comment type="pathway">
    <text evidence="1 5">Amino-acid biosynthesis; L-methionine biosynthesis via salvage pathway; S-methyl-5-thio-alpha-D-ribose 1-phosphate from S-methyl-5'-thioadenosine (hydrolase route): step 1/2.</text>
</comment>
<comment type="similarity">
    <text evidence="5">Belongs to the PNP/UDP phosphorylase family. MtnN subfamily.</text>
</comment>
<name>A0ABM9NNI7_9GAMM</name>
<accession>A0ABM9NNI7</accession>
<evidence type="ECO:0000313" key="7">
    <source>
        <dbReference type="EMBL" id="CAL1329031.1"/>
    </source>
</evidence>
<evidence type="ECO:0000259" key="6">
    <source>
        <dbReference type="Pfam" id="PF01048"/>
    </source>
</evidence>
<keyword evidence="4 5" id="KW-0486">Methionine biosynthesis</keyword>
<comment type="catalytic activity">
    <reaction evidence="5">
        <text>5'-deoxyadenosine + H2O = 5-deoxy-D-ribose + adenine</text>
        <dbReference type="Rhea" id="RHEA:29859"/>
        <dbReference type="ChEBI" id="CHEBI:15377"/>
        <dbReference type="ChEBI" id="CHEBI:16708"/>
        <dbReference type="ChEBI" id="CHEBI:17319"/>
        <dbReference type="ChEBI" id="CHEBI:149540"/>
        <dbReference type="EC" id="3.2.2.9"/>
    </reaction>
</comment>
<feature type="domain" description="Nucleoside phosphorylase" evidence="6">
    <location>
        <begin position="2"/>
        <end position="219"/>
    </location>
</feature>
<comment type="function">
    <text evidence="5">Catalyzes the irreversible cleavage of the glycosidic bond in both 5'-methylthioadenosine (MTA) and S-adenosylhomocysteine (SAH/AdoHcy) to adenine and the corresponding thioribose, 5'-methylthioribose and S-ribosylhomocysteine, respectively. Also cleaves 5'-deoxyadenosine, a toxic by-product of radical S-adenosylmethionine (SAM) enzymes, into 5-deoxyribose and adenine. Thus, is required for in vivo function of the radical SAM enzymes biotin synthase and lipoic acid synthase, that are inhibited by 5'-deoxyadenosine accumulation.</text>
</comment>
<dbReference type="Gene3D" id="3.40.50.1580">
    <property type="entry name" value="Nucleoside phosphorylase domain"/>
    <property type="match status" value="1"/>
</dbReference>
<evidence type="ECO:0000256" key="3">
    <source>
        <dbReference type="ARBA" id="ARBA00022801"/>
    </source>
</evidence>
<comment type="subunit">
    <text evidence="5">Homodimer.</text>
</comment>
<feature type="active site" description="Proton acceptor" evidence="5">
    <location>
        <position position="10"/>
    </location>
</feature>
<evidence type="ECO:0000313" key="8">
    <source>
        <dbReference type="Proteomes" id="UP001497533"/>
    </source>
</evidence>
<organism evidence="7 8">
    <name type="scientific">Candidatus Providencia siddallii</name>
    <dbReference type="NCBI Taxonomy" id="1715285"/>
    <lineage>
        <taxon>Bacteria</taxon>
        <taxon>Pseudomonadati</taxon>
        <taxon>Pseudomonadota</taxon>
        <taxon>Gammaproteobacteria</taxon>
        <taxon>Enterobacterales</taxon>
        <taxon>Morganellaceae</taxon>
        <taxon>Providencia</taxon>
    </lineage>
</organism>
<proteinExistence type="inferred from homology"/>
<dbReference type="NCBIfam" id="TIGR01704">
    <property type="entry name" value="MTA_SAH-Nsdase"/>
    <property type="match status" value="1"/>
</dbReference>
<evidence type="ECO:0000256" key="4">
    <source>
        <dbReference type="ARBA" id="ARBA00023167"/>
    </source>
</evidence>
<dbReference type="NCBIfam" id="NF004079">
    <property type="entry name" value="PRK05584.1"/>
    <property type="match status" value="1"/>
</dbReference>
<keyword evidence="8" id="KW-1185">Reference proteome</keyword>
<dbReference type="EMBL" id="OZ034688">
    <property type="protein sequence ID" value="CAL1329031.1"/>
    <property type="molecule type" value="Genomic_DNA"/>
</dbReference>
<keyword evidence="2 5" id="KW-0028">Amino-acid biosynthesis</keyword>
<dbReference type="InterPro" id="IPR010049">
    <property type="entry name" value="MTA_SAH_Nsdase"/>
</dbReference>
<evidence type="ECO:0000256" key="1">
    <source>
        <dbReference type="ARBA" id="ARBA00004945"/>
    </source>
</evidence>
<dbReference type="PANTHER" id="PTHR46832">
    <property type="entry name" value="5'-METHYLTHIOADENOSINE/S-ADENOSYLHOMOCYSTEINE NUCLEOSIDASE"/>
    <property type="match status" value="1"/>
</dbReference>
<dbReference type="GO" id="GO:0008782">
    <property type="term" value="F:adenosylhomocysteine nucleosidase activity"/>
    <property type="evidence" value="ECO:0007669"/>
    <property type="project" value="UniProtKB-EC"/>
</dbReference>
<dbReference type="SUPFAM" id="SSF53167">
    <property type="entry name" value="Purine and uridine phosphorylases"/>
    <property type="match status" value="1"/>
</dbReference>
<sequence length="245" mass="27608">MGIIGAMEQEISFLKTQIKKCNISIYFGYIFYTGKINDINIILIKSGIGKVAVSIATTLVIKKYNPDAIINIGSACSLNNKLQIGDIAVSKEVKYHDVDITLFGYKIGQMAQCPTSFKANKKLIKITMDSISLLKFNSIAGLICTGDSFINDKIIFNKIKKLFPKTIAIEMEAAAIGQVCYKFKIPFIIIRSISDIANEKSKKNFNDFLYFSAQQSSLVITNILNKFNTKYFWYIIKILIFKKKL</sequence>
<evidence type="ECO:0000256" key="5">
    <source>
        <dbReference type="HAMAP-Rule" id="MF_01684"/>
    </source>
</evidence>
<dbReference type="PANTHER" id="PTHR46832:SF1">
    <property type="entry name" value="5'-METHYLTHIOADENOSINE_S-ADENOSYLHOMOCYSTEINE NUCLEOSIDASE"/>
    <property type="match status" value="1"/>
</dbReference>
<feature type="binding site" evidence="5">
    <location>
        <position position="150"/>
    </location>
    <ligand>
        <name>substrate</name>
    </ligand>
</feature>
<keyword evidence="7" id="KW-0326">Glycosidase</keyword>
<dbReference type="InterPro" id="IPR000845">
    <property type="entry name" value="Nucleoside_phosphorylase_d"/>
</dbReference>
<comment type="caution">
    <text evidence="5">Lacks conserved residue(s) required for the propagation of feature annotation.</text>
</comment>
<dbReference type="EC" id="3.2.2.9" evidence="5"/>
<comment type="catalytic activity">
    <reaction evidence="5">
        <text>S-adenosyl-L-homocysteine + H2O = S-(5-deoxy-D-ribos-5-yl)-L-homocysteine + adenine</text>
        <dbReference type="Rhea" id="RHEA:17805"/>
        <dbReference type="ChEBI" id="CHEBI:15377"/>
        <dbReference type="ChEBI" id="CHEBI:16708"/>
        <dbReference type="ChEBI" id="CHEBI:57856"/>
        <dbReference type="ChEBI" id="CHEBI:58195"/>
        <dbReference type="EC" id="3.2.2.9"/>
    </reaction>
</comment>
<feature type="binding site" evidence="5">
    <location>
        <begin position="171"/>
        <end position="172"/>
    </location>
    <ligand>
        <name>substrate</name>
    </ligand>
</feature>
<keyword evidence="3 5" id="KW-0378">Hydrolase</keyword>
<gene>
    <name evidence="5 7" type="primary">mtnN</name>
    <name evidence="7" type="ORF">PRHACTZTBTEA_099</name>
</gene>
<evidence type="ECO:0000256" key="2">
    <source>
        <dbReference type="ARBA" id="ARBA00022605"/>
    </source>
</evidence>
<dbReference type="Pfam" id="PF01048">
    <property type="entry name" value="PNP_UDP_1"/>
    <property type="match status" value="1"/>
</dbReference>
<dbReference type="InterPro" id="IPR035994">
    <property type="entry name" value="Nucleoside_phosphorylase_sf"/>
</dbReference>
<comment type="catalytic activity">
    <reaction evidence="5">
        <text>S-methyl-5'-thioadenosine + H2O = 5-(methylsulfanyl)-D-ribose + adenine</text>
        <dbReference type="Rhea" id="RHEA:13617"/>
        <dbReference type="ChEBI" id="CHEBI:15377"/>
        <dbReference type="ChEBI" id="CHEBI:16708"/>
        <dbReference type="ChEBI" id="CHEBI:17509"/>
        <dbReference type="ChEBI" id="CHEBI:78440"/>
        <dbReference type="EC" id="3.2.2.9"/>
    </reaction>
</comment>
<dbReference type="Proteomes" id="UP001497533">
    <property type="component" value="Chromosome"/>
</dbReference>